<sequence length="832" mass="92109">MGSATDDSKPINVAIIGGGIGGLALSIGLQQYSHIKVRIFEAAPQFFDIGGGVFFGANAIRAMSLIDPAIGDAYARISTTAGWASKEDIYFDLVLGQDLHGQPAGTAVCSPRLGPHERHSTAHRARFIDELANLVPEEAAEFGKRLVDLTRDEARDRTLMRFADGVSYEADAVIGCDGIRSVCRNVVLGKDNPLTQPVFTGKYAYRGRVPMDRAIAAIGEEKARNRYMFLGKGGHVVIFPTAKGRFMNVLAFGTSKDGNWEGNWIKPMNKEDLEEDFRNFGPDCQKIFSERLMENTDQRGIFDLSPDIPTFTSEPLRLLLLGDSAHACAPHQGADAGQALEDAHILSHMLGACRSKQDLLPAFAAYESVRRPRTRFVQHHGRRQGELLDLLHWSGVEDDDLDKLREAIDGSIREIWNCDLEAELAKAQARMKKSLLGLGGADAAKKASRRPVAYQTSAMQKAIPAPLWPDFCALHLATQYFGGPDRSTVPATDLSEVKTFLDQHFHDFTETVGAEARSLQQIYRQRVQNHVNGPTDDEPSSTEFGLSAPERLRLYRAFIQFELSCVLFHPSPTRSRIHGRYSGKDQHHLFFSNLEIWEVEAIACIHQYLTRFIRSACDGLDGKFESFARSLEPEPRLKYLLALQSCASPWTLADLSVLQFGSFHHFPTAFRKKIDDHGEGAKIAAGLGFMLEFARGDQMTQLKLLRKHTVKHDPLYTALDFLRQDQALCTLTEPSTDDGTEASAGYVKHYASTAGHFEDQMVYLPMRALGCVFWDSERLESGLFFRYAPLCTRLGPGAGVGLGDGPLHSQESTQPGTGASECVYTMASRTWS</sequence>
<dbReference type="Pfam" id="PF01494">
    <property type="entry name" value="FAD_binding_3"/>
    <property type="match status" value="1"/>
</dbReference>
<dbReference type="PANTHER" id="PTHR46720">
    <property type="entry name" value="HYDROXYLASE, PUTATIVE (AFU_ORTHOLOGUE AFUA_3G01460)-RELATED"/>
    <property type="match status" value="1"/>
</dbReference>
<proteinExistence type="inferred from homology"/>
<dbReference type="InterPro" id="IPR002938">
    <property type="entry name" value="FAD-bd"/>
</dbReference>
<dbReference type="HOGENOM" id="CLU_340965_0_0_1"/>
<evidence type="ECO:0000256" key="2">
    <source>
        <dbReference type="ARBA" id="ARBA00007992"/>
    </source>
</evidence>
<dbReference type="PANTHER" id="PTHR46720:SF3">
    <property type="entry name" value="FAD-BINDING DOMAIN-CONTAINING PROTEIN-RELATED"/>
    <property type="match status" value="1"/>
</dbReference>
<keyword evidence="3" id="KW-0285">Flavoprotein</keyword>
<dbReference type="eggNOG" id="KOG2614">
    <property type="taxonomic scope" value="Eukaryota"/>
</dbReference>
<evidence type="ECO:0000256" key="5">
    <source>
        <dbReference type="ARBA" id="ARBA00023002"/>
    </source>
</evidence>
<evidence type="ECO:0000256" key="1">
    <source>
        <dbReference type="ARBA" id="ARBA00001974"/>
    </source>
</evidence>
<evidence type="ECO:0000256" key="3">
    <source>
        <dbReference type="ARBA" id="ARBA00022630"/>
    </source>
</evidence>
<comment type="cofactor">
    <cofactor evidence="1">
        <name>FAD</name>
        <dbReference type="ChEBI" id="CHEBI:57692"/>
    </cofactor>
</comment>
<organism evidence="8 9">
    <name type="scientific">Beauveria bassiana D1-5</name>
    <dbReference type="NCBI Taxonomy" id="1245745"/>
    <lineage>
        <taxon>Eukaryota</taxon>
        <taxon>Fungi</taxon>
        <taxon>Dikarya</taxon>
        <taxon>Ascomycota</taxon>
        <taxon>Pezizomycotina</taxon>
        <taxon>Sordariomycetes</taxon>
        <taxon>Hypocreomycetidae</taxon>
        <taxon>Hypocreales</taxon>
        <taxon>Cordycipitaceae</taxon>
        <taxon>Beauveria</taxon>
    </lineage>
</organism>
<dbReference type="PRINTS" id="PR00420">
    <property type="entry name" value="RNGMNOXGNASE"/>
</dbReference>
<feature type="domain" description="FAD-binding" evidence="7">
    <location>
        <begin position="141"/>
        <end position="374"/>
    </location>
</feature>
<accession>A0A0A2VZY9</accession>
<keyword evidence="6" id="KW-0503">Monooxygenase</keyword>
<evidence type="ECO:0000313" key="8">
    <source>
        <dbReference type="EMBL" id="KGQ11947.1"/>
    </source>
</evidence>
<gene>
    <name evidence="8" type="ORF">BBAD15_g2306</name>
</gene>
<dbReference type="InterPro" id="IPR036188">
    <property type="entry name" value="FAD/NAD-bd_sf"/>
</dbReference>
<dbReference type="Gene3D" id="3.50.50.60">
    <property type="entry name" value="FAD/NAD(P)-binding domain"/>
    <property type="match status" value="1"/>
</dbReference>
<protein>
    <submittedName>
        <fullName evidence="8">Salicylate hydroxylase</fullName>
    </submittedName>
</protein>
<evidence type="ECO:0000256" key="6">
    <source>
        <dbReference type="ARBA" id="ARBA00023033"/>
    </source>
</evidence>
<dbReference type="Proteomes" id="UP000030106">
    <property type="component" value="Unassembled WGS sequence"/>
</dbReference>
<dbReference type="GO" id="GO:0004497">
    <property type="term" value="F:monooxygenase activity"/>
    <property type="evidence" value="ECO:0007669"/>
    <property type="project" value="UniProtKB-KW"/>
</dbReference>
<evidence type="ECO:0000259" key="7">
    <source>
        <dbReference type="Pfam" id="PF01494"/>
    </source>
</evidence>
<dbReference type="InterPro" id="IPR051104">
    <property type="entry name" value="FAD_monoxygenase"/>
</dbReference>
<dbReference type="SUPFAM" id="SSF54373">
    <property type="entry name" value="FAD-linked reductases, C-terminal domain"/>
    <property type="match status" value="1"/>
</dbReference>
<name>A0A0A2VZY9_BEABA</name>
<dbReference type="OrthoDB" id="417877at2759"/>
<evidence type="ECO:0000256" key="4">
    <source>
        <dbReference type="ARBA" id="ARBA00022827"/>
    </source>
</evidence>
<keyword evidence="4" id="KW-0274">FAD</keyword>
<dbReference type="GO" id="GO:0044550">
    <property type="term" value="P:secondary metabolite biosynthetic process"/>
    <property type="evidence" value="ECO:0007669"/>
    <property type="project" value="TreeGrafter"/>
</dbReference>
<dbReference type="EMBL" id="ANFO01000158">
    <property type="protein sequence ID" value="KGQ11947.1"/>
    <property type="molecule type" value="Genomic_DNA"/>
</dbReference>
<dbReference type="GO" id="GO:0071949">
    <property type="term" value="F:FAD binding"/>
    <property type="evidence" value="ECO:0007669"/>
    <property type="project" value="InterPro"/>
</dbReference>
<comment type="caution">
    <text evidence="8">The sequence shown here is derived from an EMBL/GenBank/DDBJ whole genome shotgun (WGS) entry which is preliminary data.</text>
</comment>
<dbReference type="SUPFAM" id="SSF51905">
    <property type="entry name" value="FAD/NAD(P)-binding domain"/>
    <property type="match status" value="1"/>
</dbReference>
<reference evidence="8 9" key="1">
    <citation type="submission" date="2012-10" db="EMBL/GenBank/DDBJ databases">
        <title>Genome sequencing and analysis of entomopathogenic fungi Beauveria bassiana D1-5.</title>
        <authorList>
            <person name="Li Q."/>
            <person name="Wang L."/>
            <person name="Zhang Z."/>
            <person name="Wang Q."/>
            <person name="Ren J."/>
            <person name="Wang M."/>
            <person name="Xu W."/>
            <person name="Wang J."/>
            <person name="Lu Y."/>
            <person name="Du Q."/>
            <person name="Sun Z."/>
        </authorList>
    </citation>
    <scope>NUCLEOTIDE SEQUENCE [LARGE SCALE GENOMIC DNA]</scope>
    <source>
        <strain evidence="8 9">D1-5</strain>
    </source>
</reference>
<dbReference type="STRING" id="1245745.A0A0A2VZY9"/>
<comment type="similarity">
    <text evidence="2">Belongs to the paxM FAD-dependent monooxygenase family.</text>
</comment>
<evidence type="ECO:0000313" key="9">
    <source>
        <dbReference type="Proteomes" id="UP000030106"/>
    </source>
</evidence>
<keyword evidence="5" id="KW-0560">Oxidoreductase</keyword>
<dbReference type="AlphaFoldDB" id="A0A0A2VZY9"/>